<feature type="chain" id="PRO_5001518202" description="Secreted protein" evidence="2">
    <location>
        <begin position="28"/>
        <end position="121"/>
    </location>
</feature>
<feature type="transmembrane region" description="Helical" evidence="1">
    <location>
        <begin position="90"/>
        <end position="110"/>
    </location>
</feature>
<keyword evidence="1" id="KW-1133">Transmembrane helix</keyword>
<keyword evidence="1" id="KW-0472">Membrane</keyword>
<dbReference type="AlphaFoldDB" id="A0A023G4G3"/>
<evidence type="ECO:0000256" key="1">
    <source>
        <dbReference type="SAM" id="Phobius"/>
    </source>
</evidence>
<evidence type="ECO:0008006" key="4">
    <source>
        <dbReference type="Google" id="ProtNLM"/>
    </source>
</evidence>
<proteinExistence type="evidence at transcript level"/>
<organism evidence="3">
    <name type="scientific">Amblyomma triste</name>
    <name type="common">Neotropical tick</name>
    <dbReference type="NCBI Taxonomy" id="251400"/>
    <lineage>
        <taxon>Eukaryota</taxon>
        <taxon>Metazoa</taxon>
        <taxon>Ecdysozoa</taxon>
        <taxon>Arthropoda</taxon>
        <taxon>Chelicerata</taxon>
        <taxon>Arachnida</taxon>
        <taxon>Acari</taxon>
        <taxon>Parasitiformes</taxon>
        <taxon>Ixodida</taxon>
        <taxon>Ixodoidea</taxon>
        <taxon>Ixodidae</taxon>
        <taxon>Amblyomminae</taxon>
        <taxon>Amblyomma</taxon>
    </lineage>
</organism>
<evidence type="ECO:0000313" key="3">
    <source>
        <dbReference type="EMBL" id="JAC27755.1"/>
    </source>
</evidence>
<reference evidence="3" key="1">
    <citation type="submission" date="2014-03" db="EMBL/GenBank/DDBJ databases">
        <title>The sialotranscriptome of Amblyomma triste, Amblyomma parvum and Amblyomma cajennense ticks, uncovered by 454-based RNA-seq.</title>
        <authorList>
            <person name="Garcia G.R."/>
            <person name="Gardinassi L.G."/>
            <person name="Ribeiro J.M."/>
            <person name="Anatriello E."/>
            <person name="Ferreira B.R."/>
            <person name="Moreira H.N."/>
            <person name="Mafra C."/>
            <person name="Olegario M.M."/>
            <person name="Szabo P.J."/>
            <person name="Miranda-Santos I.K."/>
            <person name="Maruyama S.R."/>
        </authorList>
    </citation>
    <scope>NUCLEOTIDE SEQUENCE</scope>
    <source>
        <strain evidence="3">Mato Grasso do Sul</strain>
        <tissue evidence="3">Salivary glands</tissue>
    </source>
</reference>
<name>A0A023G4G3_AMBTT</name>
<accession>A0A023G4G3</accession>
<keyword evidence="1" id="KW-0812">Transmembrane</keyword>
<sequence length="121" mass="13247">MSLKLCHSLPVKFSCLILVARLTPVACTSTSEDTSSCRAGLGPIGSVHTKPARRTTLVYGVGLSASGGLNGTSLRQAIVSLFPTPISVTFFLWKCVCWLCQGHISFFFFIRQRDAFFRLMI</sequence>
<protein>
    <recommendedName>
        <fullName evidence="4">Secreted protein</fullName>
    </recommendedName>
</protein>
<keyword evidence="2" id="KW-0732">Signal</keyword>
<evidence type="ECO:0000256" key="2">
    <source>
        <dbReference type="SAM" id="SignalP"/>
    </source>
</evidence>
<feature type="signal peptide" evidence="2">
    <location>
        <begin position="1"/>
        <end position="27"/>
    </location>
</feature>
<dbReference type="EMBL" id="GBBM01007663">
    <property type="protein sequence ID" value="JAC27755.1"/>
    <property type="molecule type" value="mRNA"/>
</dbReference>